<keyword evidence="2 3" id="KW-0326">Glycosidase</keyword>
<organism evidence="6 7">
    <name type="scientific">Galbibacter pacificus</name>
    <dbReference type="NCBI Taxonomy" id="2996052"/>
    <lineage>
        <taxon>Bacteria</taxon>
        <taxon>Pseudomonadati</taxon>
        <taxon>Bacteroidota</taxon>
        <taxon>Flavobacteriia</taxon>
        <taxon>Flavobacteriales</taxon>
        <taxon>Flavobacteriaceae</taxon>
        <taxon>Galbibacter</taxon>
    </lineage>
</organism>
<evidence type="ECO:0000313" key="7">
    <source>
        <dbReference type="Proteomes" id="UP001153642"/>
    </source>
</evidence>
<evidence type="ECO:0000256" key="2">
    <source>
        <dbReference type="ARBA" id="ARBA00023295"/>
    </source>
</evidence>
<accession>A0ABT6FN20</accession>
<dbReference type="SUPFAM" id="SSF51445">
    <property type="entry name" value="(Trans)glycosidases"/>
    <property type="match status" value="1"/>
</dbReference>
<protein>
    <submittedName>
        <fullName evidence="6">Glycoside hydrolase family 5 protein</fullName>
    </submittedName>
</protein>
<keyword evidence="7" id="KW-1185">Reference proteome</keyword>
<dbReference type="Proteomes" id="UP001153642">
    <property type="component" value="Unassembled WGS sequence"/>
</dbReference>
<evidence type="ECO:0000256" key="3">
    <source>
        <dbReference type="RuleBase" id="RU361153"/>
    </source>
</evidence>
<name>A0ABT6FN20_9FLAO</name>
<dbReference type="PROSITE" id="PS00659">
    <property type="entry name" value="GLYCOSYL_HYDROL_F5"/>
    <property type="match status" value="1"/>
</dbReference>
<comment type="caution">
    <text evidence="6">The sequence shown here is derived from an EMBL/GenBank/DDBJ whole genome shotgun (WGS) entry which is preliminary data.</text>
</comment>
<feature type="chain" id="PRO_5047256101" evidence="4">
    <location>
        <begin position="25"/>
        <end position="360"/>
    </location>
</feature>
<sequence>MFITIKKWRNGILMVYAFCMHSYALMPNTTICFSQRDNDTIGQDHSITKVSPFKANGELQLKGTRICNKDGDPIQLRGMSTHGLQYRGNCYNDASLDVLVNNWGVDIIRLSMYVQEGGYASNPEYWTQYVDTLIEKVSSLGAYILLDWHMLHPGDPNANTILAKKFFEHMSKRHAEKANIIYEICNEPNDDNHEVTWALIKRYAEEIIPVIRKNAPNSLIVVGTPKFCSRPNDVIGNELKYPNILYTAHVYVGDDDQLQRMENTKEALAAGVPIFVTEWGTQNGWGDGANDFAKALKWIDFMKENKISWCNWNYSDSPLSGASWKNGTCPDGPWSDENLKESGKWIKNHIDTPMDSWARE</sequence>
<dbReference type="RefSeq" id="WP_277898417.1">
    <property type="nucleotide sequence ID" value="NZ_JAPMUA010000001.1"/>
</dbReference>
<dbReference type="Gene3D" id="3.20.20.80">
    <property type="entry name" value="Glycosidases"/>
    <property type="match status" value="1"/>
</dbReference>
<gene>
    <name evidence="6" type="ORF">OSR52_02180</name>
</gene>
<dbReference type="EMBL" id="JAPMUA010000001">
    <property type="protein sequence ID" value="MDG3584659.1"/>
    <property type="molecule type" value="Genomic_DNA"/>
</dbReference>
<proteinExistence type="inferred from homology"/>
<feature type="domain" description="Glycoside hydrolase family 5" evidence="5">
    <location>
        <begin position="67"/>
        <end position="316"/>
    </location>
</feature>
<evidence type="ECO:0000256" key="4">
    <source>
        <dbReference type="SAM" id="SignalP"/>
    </source>
</evidence>
<evidence type="ECO:0000313" key="6">
    <source>
        <dbReference type="EMBL" id="MDG3584659.1"/>
    </source>
</evidence>
<dbReference type="Pfam" id="PF00150">
    <property type="entry name" value="Cellulase"/>
    <property type="match status" value="1"/>
</dbReference>
<evidence type="ECO:0000259" key="5">
    <source>
        <dbReference type="Pfam" id="PF00150"/>
    </source>
</evidence>
<evidence type="ECO:0000256" key="1">
    <source>
        <dbReference type="ARBA" id="ARBA00022801"/>
    </source>
</evidence>
<reference evidence="6" key="1">
    <citation type="submission" date="2022-11" db="EMBL/GenBank/DDBJ databases">
        <title>High-quality draft genome sequence of Galbibacter sp. strain CMA-7.</title>
        <authorList>
            <person name="Wei L."/>
            <person name="Dong C."/>
            <person name="Shao Z."/>
        </authorList>
    </citation>
    <scope>NUCLEOTIDE SEQUENCE</scope>
    <source>
        <strain evidence="6">CMA-7</strain>
    </source>
</reference>
<dbReference type="PANTHER" id="PTHR34142">
    <property type="entry name" value="ENDO-BETA-1,4-GLUCANASE A"/>
    <property type="match status" value="1"/>
</dbReference>
<keyword evidence="1 3" id="KW-0378">Hydrolase</keyword>
<dbReference type="PANTHER" id="PTHR34142:SF1">
    <property type="entry name" value="GLYCOSIDE HYDROLASE FAMILY 5 DOMAIN-CONTAINING PROTEIN"/>
    <property type="match status" value="1"/>
</dbReference>
<dbReference type="InterPro" id="IPR017853">
    <property type="entry name" value="GH"/>
</dbReference>
<comment type="similarity">
    <text evidence="3">Belongs to the glycosyl hydrolase 5 (cellulase A) family.</text>
</comment>
<dbReference type="InterPro" id="IPR001547">
    <property type="entry name" value="Glyco_hydro_5"/>
</dbReference>
<dbReference type="GO" id="GO:0016787">
    <property type="term" value="F:hydrolase activity"/>
    <property type="evidence" value="ECO:0007669"/>
    <property type="project" value="UniProtKB-KW"/>
</dbReference>
<keyword evidence="4" id="KW-0732">Signal</keyword>
<dbReference type="InterPro" id="IPR018087">
    <property type="entry name" value="Glyco_hydro_5_CS"/>
</dbReference>
<feature type="signal peptide" evidence="4">
    <location>
        <begin position="1"/>
        <end position="24"/>
    </location>
</feature>